<dbReference type="Proteomes" id="UP001234989">
    <property type="component" value="Chromosome 10"/>
</dbReference>
<sequence>MPLRIERDVNAEADTRAENEVDEEVPVDSSEPKEVEVSPKDVEEANRQRIQQQSKYIFGGSFRVDARLCQTRLSSHKTWSVSSRQIICIIVALLLQDLWFRRKKTQGRSLFTAQLMHFILQGRCVICGQYKPHVTFHIQVVGLGSPQTDHYEVINAIPVNQEAY</sequence>
<feature type="compositionally biased region" description="Basic and acidic residues" evidence="1">
    <location>
        <begin position="1"/>
        <end position="19"/>
    </location>
</feature>
<reference evidence="2" key="1">
    <citation type="submission" date="2023-08" db="EMBL/GenBank/DDBJ databases">
        <title>A de novo genome assembly of Solanum verrucosum Schlechtendal, a Mexican diploid species geographically isolated from the other diploid A-genome species in potato relatives.</title>
        <authorList>
            <person name="Hosaka K."/>
        </authorList>
    </citation>
    <scope>NUCLEOTIDE SEQUENCE</scope>
    <source>
        <tissue evidence="2">Young leaves</tissue>
    </source>
</reference>
<accession>A0AAF0UQZ4</accession>
<protein>
    <submittedName>
        <fullName evidence="2">Uncharacterized protein</fullName>
    </submittedName>
</protein>
<gene>
    <name evidence="2" type="ORF">MTR67_043794</name>
</gene>
<evidence type="ECO:0000313" key="2">
    <source>
        <dbReference type="EMBL" id="WMV50409.1"/>
    </source>
</evidence>
<dbReference type="EMBL" id="CP133621">
    <property type="protein sequence ID" value="WMV50409.1"/>
    <property type="molecule type" value="Genomic_DNA"/>
</dbReference>
<keyword evidence="3" id="KW-1185">Reference proteome</keyword>
<feature type="non-terminal residue" evidence="2">
    <location>
        <position position="164"/>
    </location>
</feature>
<dbReference type="AlphaFoldDB" id="A0AAF0UQZ4"/>
<feature type="compositionally biased region" description="Basic and acidic residues" evidence="1">
    <location>
        <begin position="30"/>
        <end position="44"/>
    </location>
</feature>
<name>A0AAF0UQZ4_SOLVR</name>
<evidence type="ECO:0000313" key="3">
    <source>
        <dbReference type="Proteomes" id="UP001234989"/>
    </source>
</evidence>
<feature type="region of interest" description="Disordered" evidence="1">
    <location>
        <begin position="1"/>
        <end position="44"/>
    </location>
</feature>
<evidence type="ECO:0000256" key="1">
    <source>
        <dbReference type="SAM" id="MobiDB-lite"/>
    </source>
</evidence>
<proteinExistence type="predicted"/>
<organism evidence="2 3">
    <name type="scientific">Solanum verrucosum</name>
    <dbReference type="NCBI Taxonomy" id="315347"/>
    <lineage>
        <taxon>Eukaryota</taxon>
        <taxon>Viridiplantae</taxon>
        <taxon>Streptophyta</taxon>
        <taxon>Embryophyta</taxon>
        <taxon>Tracheophyta</taxon>
        <taxon>Spermatophyta</taxon>
        <taxon>Magnoliopsida</taxon>
        <taxon>eudicotyledons</taxon>
        <taxon>Gunneridae</taxon>
        <taxon>Pentapetalae</taxon>
        <taxon>asterids</taxon>
        <taxon>lamiids</taxon>
        <taxon>Solanales</taxon>
        <taxon>Solanaceae</taxon>
        <taxon>Solanoideae</taxon>
        <taxon>Solaneae</taxon>
        <taxon>Solanum</taxon>
    </lineage>
</organism>